<keyword evidence="2" id="KW-1185">Reference proteome</keyword>
<reference evidence="1 2" key="1">
    <citation type="submission" date="2022-10" db="EMBL/GenBank/DDBJ databases">
        <title>Pararhodobacter sp. nov., isolated from marine algae.</title>
        <authorList>
            <person name="Choi B.J."/>
            <person name="Kim J.M."/>
            <person name="Lee J.K."/>
            <person name="Choi D.G."/>
            <person name="Jeon C.O."/>
        </authorList>
    </citation>
    <scope>NUCLEOTIDE SEQUENCE [LARGE SCALE GENOMIC DNA]</scope>
    <source>
        <strain evidence="1 2">ZQ420</strain>
    </source>
</reference>
<dbReference type="Proteomes" id="UP001208938">
    <property type="component" value="Unassembled WGS sequence"/>
</dbReference>
<organism evidence="1 2">
    <name type="scientific">Pararhodobacter zhoushanensis</name>
    <dbReference type="NCBI Taxonomy" id="2479545"/>
    <lineage>
        <taxon>Bacteria</taxon>
        <taxon>Pseudomonadati</taxon>
        <taxon>Pseudomonadota</taxon>
        <taxon>Alphaproteobacteria</taxon>
        <taxon>Rhodobacterales</taxon>
        <taxon>Paracoccaceae</taxon>
        <taxon>Pararhodobacter</taxon>
    </lineage>
</organism>
<sequence length="60" mass="6366">MPDIEDVFDTLATTLDQVGVERAPLFLAKAALALAQALNDPERARAIIEAAARPDPAHQG</sequence>
<comment type="caution">
    <text evidence="1">The sequence shown here is derived from an EMBL/GenBank/DDBJ whole genome shotgun (WGS) entry which is preliminary data.</text>
</comment>
<name>A0ABT3GTP3_9RHOB</name>
<dbReference type="EMBL" id="JAPDFL010000001">
    <property type="protein sequence ID" value="MCW1930914.1"/>
    <property type="molecule type" value="Genomic_DNA"/>
</dbReference>
<evidence type="ECO:0000313" key="2">
    <source>
        <dbReference type="Proteomes" id="UP001208938"/>
    </source>
</evidence>
<gene>
    <name evidence="1" type="ORF">OKW52_01160</name>
</gene>
<accession>A0ABT3GTP3</accession>
<evidence type="ECO:0000313" key="1">
    <source>
        <dbReference type="EMBL" id="MCW1930914.1"/>
    </source>
</evidence>
<dbReference type="RefSeq" id="WP_264504081.1">
    <property type="nucleotide sequence ID" value="NZ_JAPDFL010000001.1"/>
</dbReference>
<proteinExistence type="predicted"/>
<protein>
    <recommendedName>
        <fullName evidence="3">DUF2783 domain-containing protein</fullName>
    </recommendedName>
</protein>
<evidence type="ECO:0008006" key="3">
    <source>
        <dbReference type="Google" id="ProtNLM"/>
    </source>
</evidence>